<dbReference type="RefSeq" id="WP_091355203.1">
    <property type="nucleotide sequence ID" value="NZ_AP025284.1"/>
</dbReference>
<keyword evidence="1" id="KW-1133">Transmembrane helix</keyword>
<dbReference type="STRING" id="355243.SAMN03080615_01178"/>
<evidence type="ECO:0000313" key="4">
    <source>
        <dbReference type="Proteomes" id="UP000198749"/>
    </source>
</evidence>
<evidence type="ECO:0000256" key="1">
    <source>
        <dbReference type="SAM" id="Phobius"/>
    </source>
</evidence>
<organism evidence="3 4">
    <name type="scientific">Amphritea atlantica</name>
    <dbReference type="NCBI Taxonomy" id="355243"/>
    <lineage>
        <taxon>Bacteria</taxon>
        <taxon>Pseudomonadati</taxon>
        <taxon>Pseudomonadota</taxon>
        <taxon>Gammaproteobacteria</taxon>
        <taxon>Oceanospirillales</taxon>
        <taxon>Oceanospirillaceae</taxon>
        <taxon>Amphritea</taxon>
    </lineage>
</organism>
<dbReference type="InterPro" id="IPR003848">
    <property type="entry name" value="DUF218"/>
</dbReference>
<dbReference type="AlphaFoldDB" id="A0A1H9F0S9"/>
<name>A0A1H9F0S9_9GAMM</name>
<dbReference type="GO" id="GO:0043164">
    <property type="term" value="P:Gram-negative-bacterium-type cell wall biogenesis"/>
    <property type="evidence" value="ECO:0007669"/>
    <property type="project" value="TreeGrafter"/>
</dbReference>
<keyword evidence="1" id="KW-0472">Membrane</keyword>
<dbReference type="Pfam" id="PF02698">
    <property type="entry name" value="DUF218"/>
    <property type="match status" value="1"/>
</dbReference>
<feature type="transmembrane region" description="Helical" evidence="1">
    <location>
        <begin position="12"/>
        <end position="30"/>
    </location>
</feature>
<reference evidence="4" key="1">
    <citation type="submission" date="2016-10" db="EMBL/GenBank/DDBJ databases">
        <authorList>
            <person name="Varghese N."/>
            <person name="Submissions S."/>
        </authorList>
    </citation>
    <scope>NUCLEOTIDE SEQUENCE [LARGE SCALE GENOMIC DNA]</scope>
    <source>
        <strain evidence="4">DSM 18887</strain>
    </source>
</reference>
<dbReference type="OrthoDB" id="9809813at2"/>
<dbReference type="InterPro" id="IPR014729">
    <property type="entry name" value="Rossmann-like_a/b/a_fold"/>
</dbReference>
<dbReference type="EMBL" id="FOGB01000002">
    <property type="protein sequence ID" value="SEQ31566.1"/>
    <property type="molecule type" value="Genomic_DNA"/>
</dbReference>
<dbReference type="Proteomes" id="UP000198749">
    <property type="component" value="Unassembled WGS sequence"/>
</dbReference>
<dbReference type="InterPro" id="IPR051599">
    <property type="entry name" value="Cell_Envelope_Assoc"/>
</dbReference>
<dbReference type="CDD" id="cd06259">
    <property type="entry name" value="YdcF-like"/>
    <property type="match status" value="1"/>
</dbReference>
<keyword evidence="4" id="KW-1185">Reference proteome</keyword>
<keyword evidence="1" id="KW-0812">Transmembrane</keyword>
<evidence type="ECO:0000313" key="3">
    <source>
        <dbReference type="EMBL" id="SEQ31566.1"/>
    </source>
</evidence>
<dbReference type="PANTHER" id="PTHR30336:SF4">
    <property type="entry name" value="ENVELOPE BIOGENESIS FACTOR ELYC"/>
    <property type="match status" value="1"/>
</dbReference>
<feature type="transmembrane region" description="Helical" evidence="1">
    <location>
        <begin position="36"/>
        <end position="57"/>
    </location>
</feature>
<accession>A0A1H9F0S9</accession>
<dbReference type="Gene3D" id="3.40.50.620">
    <property type="entry name" value="HUPs"/>
    <property type="match status" value="1"/>
</dbReference>
<dbReference type="PANTHER" id="PTHR30336">
    <property type="entry name" value="INNER MEMBRANE PROTEIN, PROBABLE PERMEASE"/>
    <property type="match status" value="1"/>
</dbReference>
<proteinExistence type="predicted"/>
<dbReference type="GO" id="GO:0000270">
    <property type="term" value="P:peptidoglycan metabolic process"/>
    <property type="evidence" value="ECO:0007669"/>
    <property type="project" value="TreeGrafter"/>
</dbReference>
<feature type="domain" description="DUF218" evidence="2">
    <location>
        <begin position="76"/>
        <end position="244"/>
    </location>
</feature>
<dbReference type="GO" id="GO:0005886">
    <property type="term" value="C:plasma membrane"/>
    <property type="evidence" value="ECO:0007669"/>
    <property type="project" value="TreeGrafter"/>
</dbReference>
<protein>
    <submittedName>
        <fullName evidence="3">Uncharacterized SAM-binding protein YcdF, DUF218 family</fullName>
    </submittedName>
</protein>
<sequence length="269" mass="30174">MDLFFLLSKGFWVLANPGNLLILILVIALFKGWRALSSAVAFCLLLITFYPVGDLLLQPLEKRFAPPQVLPDEIAGIIVLGGAEEAELSSIWNQPQFNMAAERDMLMLPLMQRYTDVPVILTGGSGSVRKPEFRGADVQQTWLQQQQLDKQVIFERDSRNTFENAIYSQGVLPPGADYADPRGWLLVTSAFHMPRSVGIFRGQGWNVIPYPVDYYSKPAGLNSWRADLGRNLYELSIGVREWIGLGAYYVTDKTDELFPSANLDISLNE</sequence>
<gene>
    <name evidence="3" type="ORF">SAMN03080615_01178</name>
</gene>
<evidence type="ECO:0000259" key="2">
    <source>
        <dbReference type="Pfam" id="PF02698"/>
    </source>
</evidence>